<dbReference type="EMBL" id="JARBHB010000005">
    <property type="protein sequence ID" value="KAJ8882734.1"/>
    <property type="molecule type" value="Genomic_DNA"/>
</dbReference>
<evidence type="ECO:0000313" key="2">
    <source>
        <dbReference type="EMBL" id="KAJ8882734.1"/>
    </source>
</evidence>
<organism evidence="2 3">
    <name type="scientific">Dryococelus australis</name>
    <dbReference type="NCBI Taxonomy" id="614101"/>
    <lineage>
        <taxon>Eukaryota</taxon>
        <taxon>Metazoa</taxon>
        <taxon>Ecdysozoa</taxon>
        <taxon>Arthropoda</taxon>
        <taxon>Hexapoda</taxon>
        <taxon>Insecta</taxon>
        <taxon>Pterygota</taxon>
        <taxon>Neoptera</taxon>
        <taxon>Polyneoptera</taxon>
        <taxon>Phasmatodea</taxon>
        <taxon>Verophasmatodea</taxon>
        <taxon>Anareolatae</taxon>
        <taxon>Phasmatidae</taxon>
        <taxon>Eurycanthinae</taxon>
        <taxon>Dryococelus</taxon>
    </lineage>
</organism>
<evidence type="ECO:0000313" key="3">
    <source>
        <dbReference type="Proteomes" id="UP001159363"/>
    </source>
</evidence>
<feature type="region of interest" description="Disordered" evidence="1">
    <location>
        <begin position="709"/>
        <end position="730"/>
    </location>
</feature>
<name>A0ABQ9HEJ5_9NEOP</name>
<feature type="region of interest" description="Disordered" evidence="1">
    <location>
        <begin position="876"/>
        <end position="904"/>
    </location>
</feature>
<feature type="compositionally biased region" description="Basic and acidic residues" evidence="1">
    <location>
        <begin position="877"/>
        <end position="888"/>
    </location>
</feature>
<dbReference type="Proteomes" id="UP001159363">
    <property type="component" value="Chromosome 4"/>
</dbReference>
<keyword evidence="3" id="KW-1185">Reference proteome</keyword>
<feature type="compositionally biased region" description="Low complexity" evidence="1">
    <location>
        <begin position="401"/>
        <end position="414"/>
    </location>
</feature>
<accession>A0ABQ9HEJ5</accession>
<feature type="region of interest" description="Disordered" evidence="1">
    <location>
        <begin position="397"/>
        <end position="418"/>
    </location>
</feature>
<feature type="region of interest" description="Disordered" evidence="1">
    <location>
        <begin position="814"/>
        <end position="834"/>
    </location>
</feature>
<comment type="caution">
    <text evidence="2">The sequence shown here is derived from an EMBL/GenBank/DDBJ whole genome shotgun (WGS) entry which is preliminary data.</text>
</comment>
<reference evidence="2 3" key="1">
    <citation type="submission" date="2023-02" db="EMBL/GenBank/DDBJ databases">
        <title>LHISI_Scaffold_Assembly.</title>
        <authorList>
            <person name="Stuart O.P."/>
            <person name="Cleave R."/>
            <person name="Magrath M.J.L."/>
            <person name="Mikheyev A.S."/>
        </authorList>
    </citation>
    <scope>NUCLEOTIDE SEQUENCE [LARGE SCALE GENOMIC DNA]</scope>
    <source>
        <strain evidence="2">Daus_M_001</strain>
        <tissue evidence="2">Leg muscle</tissue>
    </source>
</reference>
<feature type="compositionally biased region" description="Low complexity" evidence="1">
    <location>
        <begin position="715"/>
        <end position="724"/>
    </location>
</feature>
<evidence type="ECO:0000256" key="1">
    <source>
        <dbReference type="SAM" id="MobiDB-lite"/>
    </source>
</evidence>
<proteinExistence type="predicted"/>
<sequence>MLAQCRVTDRTVRVQQAWKSDVYCSRGQRRKCVLLSAMNGHVGPWKRNPSPSSTSVLDDARPLPDEWMSNQLTHLKQACDVSSLWVHRRLTPDHKLPASLVLRNGGKCASFSNRIWRAGSTHFSLESKACLHDMDAHTYEIPRLKEVRECPVSRWPQGYIVRFFLEKGRLREEIECSGEIWANVNIEALRANNEGEVIAAPECNVGGNRRSSRRPADSGIVRHDSHLRKERRSINDIYHETLTQLTNSSRWKRSGLFTAGVVLHDNARPSRAVAAVHHIAAFVLERLDHAHAVLTSTPALRTLWRLVFQHKHCNDATLSVAHVQRPQTCVVKSKQLQAAERRTVPTIHFGVSYACEGSLNMFDRQRRVVVELLLEQQVALLNSFRKGLHHISLRIQKQGHPLPRGEGPGEPLSGRGRGERTREEMSHLCRVKVVVKLTWQQTARTFHDAPHCTRSPASPTVQKITLCEKTLSIQGHGTKHQSACSEMCPPPLQHRVHFQWGCHFESHVPYYRSNIAKTCLVATSPPPMKSSFSDDCTVREGCCTTPAVNSRPSNPHSLAPLKNAFPENAQSMQPQSSSLHLRVLPWRGTDICFKAKDPRAPTTHVEIVPDDAAVRRVFSGSPVSPVLSFRRCSLRTSITLIGSQDLAGFWRGGGGEKTATVVRGSRPAAFLPHNVASLVATTRSAEFAPDSTTLKAAHDKLPLGIDEYVTDQNRGSGNSSESYSGGSGFDSRPGHPDFDFQWFTGEWVLNKGQGPFLPQSLFPELPATSLMTPLLTRRQAHCPPARQLCSHISMLHIFRERRDAARGDVTEAVVQESGRPHHLSPPPYHEPARRPSRGQISAFDVVGAPAGRPLIIWQAALRTTVRAIPCLPSGTGQHREYGHTEPALKLRRPRPSGSRRPDKTTTFLNQTFKKISPCMTAGIQGRGKRDIPEKIRRPAASSGTITTCENPGVTRTGVEPGPPWWEASSLTAQLPRPHLRQQKNLCQLLVVKATTLQKVIKLNSERSGNSGFAMNDFTADRQTTTATHSRSCLQIKNNRNKQIPVEIGIAFAAISSAPITMAYVGGGRRVALFHRYREEFRRIVPLHSAENPLAVNFTSFAVLAFAQLRLVDLDRFARPADQFPGHQHPVYAHLAAETRPGDDRLSRAQKFVHYSLLSRVFDQAPE</sequence>
<gene>
    <name evidence="2" type="ORF">PR048_014547</name>
</gene>
<protein>
    <submittedName>
        <fullName evidence="2">Uncharacterized protein</fullName>
    </submittedName>
</protein>